<comment type="caution">
    <text evidence="2">The sequence shown here is derived from an EMBL/GenBank/DDBJ whole genome shotgun (WGS) entry which is preliminary data.</text>
</comment>
<dbReference type="EMBL" id="AOET01000087">
    <property type="protein sequence ID" value="ELW32812.1"/>
    <property type="molecule type" value="Genomic_DNA"/>
</dbReference>
<feature type="non-terminal residue" evidence="2">
    <location>
        <position position="1"/>
    </location>
</feature>
<dbReference type="Pfam" id="PF02421">
    <property type="entry name" value="FeoB_N"/>
    <property type="match status" value="1"/>
</dbReference>
<reference evidence="2 3" key="1">
    <citation type="submission" date="2012-11" db="EMBL/GenBank/DDBJ databases">
        <title>Genomic anatomy of Escherichia coli O157:H7 outbreaks.</title>
        <authorList>
            <person name="Tracy H.T."/>
            <person name="Eppinger M."/>
            <person name="Daugherty S."/>
            <person name="Agrawal S."/>
            <person name="Galens K."/>
            <person name="Tallon L."/>
            <person name="Shefchek K."/>
            <person name="Parankush S."/>
            <person name="Cebula T.A."/>
            <person name="Feng P."/>
            <person name="Soderlund R."/>
            <person name="Mammel M.K."/>
            <person name="DebRoy C."/>
            <person name="Dudley E.G."/>
            <person name="Tarr P.I."/>
            <person name="Fraser-Liggett C."/>
            <person name="Ravel J."/>
        </authorList>
    </citation>
    <scope>NUCLEOTIDE SEQUENCE [LARGE SCALE GENOMIC DNA]</scope>
    <source>
        <strain evidence="2 3">3.4880</strain>
    </source>
</reference>
<dbReference type="InterPro" id="IPR030389">
    <property type="entry name" value="G_FEOB_dom"/>
</dbReference>
<accession>A0AAV3I4H4</accession>
<dbReference type="AlphaFoldDB" id="A0AAV3I4H4"/>
<evidence type="ECO:0000313" key="2">
    <source>
        <dbReference type="EMBL" id="ELW32812.1"/>
    </source>
</evidence>
<name>A0AAV3I4H4_ECOLX</name>
<evidence type="ECO:0000259" key="1">
    <source>
        <dbReference type="Pfam" id="PF02421"/>
    </source>
</evidence>
<gene>
    <name evidence="2" type="ORF">EC34880_2749</name>
</gene>
<evidence type="ECO:0000313" key="3">
    <source>
        <dbReference type="Proteomes" id="UP000011584"/>
    </source>
</evidence>
<organism evidence="2 3">
    <name type="scientific">Escherichia coli 3.4880</name>
    <dbReference type="NCBI Taxonomy" id="1051347"/>
    <lineage>
        <taxon>Bacteria</taxon>
        <taxon>Pseudomonadati</taxon>
        <taxon>Pseudomonadota</taxon>
        <taxon>Gammaproteobacteria</taxon>
        <taxon>Enterobacterales</taxon>
        <taxon>Enterobacteriaceae</taxon>
        <taxon>Escherichia</taxon>
    </lineage>
</organism>
<protein>
    <submittedName>
        <fullName evidence="2">Ferrous iron transport protein B</fullName>
    </submittedName>
</protein>
<dbReference type="GO" id="GO:0005525">
    <property type="term" value="F:GTP binding"/>
    <property type="evidence" value="ECO:0007669"/>
    <property type="project" value="InterPro"/>
</dbReference>
<dbReference type="Proteomes" id="UP000011584">
    <property type="component" value="Unassembled WGS sequence"/>
</dbReference>
<proteinExistence type="predicted"/>
<sequence>VERKEGQFSTTDHHVTLVDLPGTYSLTTLLMPVFRPL</sequence>
<feature type="domain" description="FeoB-type G" evidence="1">
    <location>
        <begin position="1"/>
        <end position="28"/>
    </location>
</feature>